<dbReference type="RefSeq" id="WP_183224652.1">
    <property type="nucleotide sequence ID" value="NZ_BMPW01000017.1"/>
</dbReference>
<dbReference type="EMBL" id="JACHXF010000015">
    <property type="protein sequence ID" value="MBB3098577.1"/>
    <property type="molecule type" value="Genomic_DNA"/>
</dbReference>
<evidence type="ECO:0000313" key="2">
    <source>
        <dbReference type="Proteomes" id="UP000590749"/>
    </source>
</evidence>
<name>A0A7W5FHK6_9ACTN</name>
<comment type="caution">
    <text evidence="1">The sequence shown here is derived from an EMBL/GenBank/DDBJ whole genome shotgun (WGS) entry which is preliminary data.</text>
</comment>
<dbReference type="AlphaFoldDB" id="A0A7W5FHK6"/>
<gene>
    <name evidence="1" type="ORF">FHR83_006276</name>
</gene>
<organism evidence="1 2">
    <name type="scientific">Actinoplanes campanulatus</name>
    <dbReference type="NCBI Taxonomy" id="113559"/>
    <lineage>
        <taxon>Bacteria</taxon>
        <taxon>Bacillati</taxon>
        <taxon>Actinomycetota</taxon>
        <taxon>Actinomycetes</taxon>
        <taxon>Micromonosporales</taxon>
        <taxon>Micromonosporaceae</taxon>
        <taxon>Actinoplanes</taxon>
    </lineage>
</organism>
<accession>A0A7W5FHK6</accession>
<sequence length="247" mass="27682">MANLVHLTPEDRARRIVRTGVAARSPGRAGERGVYCMPSLTSYTLTHQWVRELRRWHPGVLAAVDLRISDDEPVLVGRYNREPERCPAARAVALVREAADPRGFEIFVPRAISAGEVRRVRSVAQGIGWRHKPDAHGIRPCTCPACIQPGTPKAARLRRRLPDEDLRPRKTKPELMAQLHGAATVEDVCDALWGLGTRSRGGAEELEFLADHPDPDVRELLYDVLESYRGKAARELRTRLLSNADWL</sequence>
<protein>
    <recommendedName>
        <fullName evidence="3">HEAT repeat domain-containing protein</fullName>
    </recommendedName>
</protein>
<keyword evidence="2" id="KW-1185">Reference proteome</keyword>
<dbReference type="Proteomes" id="UP000590749">
    <property type="component" value="Unassembled WGS sequence"/>
</dbReference>
<proteinExistence type="predicted"/>
<evidence type="ECO:0000313" key="1">
    <source>
        <dbReference type="EMBL" id="MBB3098577.1"/>
    </source>
</evidence>
<reference evidence="1 2" key="1">
    <citation type="submission" date="2020-08" db="EMBL/GenBank/DDBJ databases">
        <title>Genomic Encyclopedia of Type Strains, Phase III (KMG-III): the genomes of soil and plant-associated and newly described type strains.</title>
        <authorList>
            <person name="Whitman W."/>
        </authorList>
    </citation>
    <scope>NUCLEOTIDE SEQUENCE [LARGE SCALE GENOMIC DNA]</scope>
    <source>
        <strain evidence="1 2">CECT 3287</strain>
    </source>
</reference>
<evidence type="ECO:0008006" key="3">
    <source>
        <dbReference type="Google" id="ProtNLM"/>
    </source>
</evidence>